<protein>
    <recommendedName>
        <fullName evidence="1">SnoaL-like domain-containing protein</fullName>
    </recommendedName>
</protein>
<evidence type="ECO:0000313" key="2">
    <source>
        <dbReference type="EMBL" id="GAA3993915.1"/>
    </source>
</evidence>
<gene>
    <name evidence="2" type="ORF">GCM10022247_11800</name>
</gene>
<dbReference type="SUPFAM" id="SSF54427">
    <property type="entry name" value="NTF2-like"/>
    <property type="match status" value="1"/>
</dbReference>
<reference evidence="3" key="1">
    <citation type="journal article" date="2019" name="Int. J. Syst. Evol. Microbiol.">
        <title>The Global Catalogue of Microorganisms (GCM) 10K type strain sequencing project: providing services to taxonomists for standard genome sequencing and annotation.</title>
        <authorList>
            <consortium name="The Broad Institute Genomics Platform"/>
            <consortium name="The Broad Institute Genome Sequencing Center for Infectious Disease"/>
            <person name="Wu L."/>
            <person name="Ma J."/>
        </authorList>
    </citation>
    <scope>NUCLEOTIDE SEQUENCE [LARGE SCALE GENOMIC DNA]</scope>
    <source>
        <strain evidence="3">JCM 17342</strain>
    </source>
</reference>
<name>A0ABP7R8D0_9PSEU</name>
<keyword evidence="3" id="KW-1185">Reference proteome</keyword>
<sequence>MHATRPEDVDYLLAHAFNANDLDTATNLYEQGASVRRLPEAGGTLATGSVAVREVMASYVGLNPRMELIVHHVTQSGDIALLRSQWRITGTGPDGGTVELKHHGCEVVRKQADGSWRFVIDHPFGADMELAIDYDTIPELPEIAS</sequence>
<accession>A0ABP7R8D0</accession>
<dbReference type="InterPro" id="IPR037401">
    <property type="entry name" value="SnoaL-like"/>
</dbReference>
<dbReference type="InterPro" id="IPR032710">
    <property type="entry name" value="NTF2-like_dom_sf"/>
</dbReference>
<dbReference type="RefSeq" id="WP_344871482.1">
    <property type="nucleotide sequence ID" value="NZ_BAABAL010000005.1"/>
</dbReference>
<evidence type="ECO:0000259" key="1">
    <source>
        <dbReference type="Pfam" id="PF12680"/>
    </source>
</evidence>
<dbReference type="Gene3D" id="3.10.450.50">
    <property type="match status" value="1"/>
</dbReference>
<dbReference type="Proteomes" id="UP001501747">
    <property type="component" value="Unassembled WGS sequence"/>
</dbReference>
<organism evidence="2 3">
    <name type="scientific">Allokutzneria multivorans</name>
    <dbReference type="NCBI Taxonomy" id="1142134"/>
    <lineage>
        <taxon>Bacteria</taxon>
        <taxon>Bacillati</taxon>
        <taxon>Actinomycetota</taxon>
        <taxon>Actinomycetes</taxon>
        <taxon>Pseudonocardiales</taxon>
        <taxon>Pseudonocardiaceae</taxon>
        <taxon>Allokutzneria</taxon>
    </lineage>
</organism>
<feature type="domain" description="SnoaL-like" evidence="1">
    <location>
        <begin position="15"/>
        <end position="116"/>
    </location>
</feature>
<evidence type="ECO:0000313" key="3">
    <source>
        <dbReference type="Proteomes" id="UP001501747"/>
    </source>
</evidence>
<proteinExistence type="predicted"/>
<dbReference type="EMBL" id="BAABAL010000005">
    <property type="protein sequence ID" value="GAA3993915.1"/>
    <property type="molecule type" value="Genomic_DNA"/>
</dbReference>
<comment type="caution">
    <text evidence="2">The sequence shown here is derived from an EMBL/GenBank/DDBJ whole genome shotgun (WGS) entry which is preliminary data.</text>
</comment>
<dbReference type="Pfam" id="PF12680">
    <property type="entry name" value="SnoaL_2"/>
    <property type="match status" value="1"/>
</dbReference>